<gene>
    <name evidence="2" type="ORF">AMSG_06519</name>
</gene>
<keyword evidence="3" id="KW-1185">Reference proteome</keyword>
<feature type="compositionally biased region" description="Basic residues" evidence="1">
    <location>
        <begin position="192"/>
        <end position="206"/>
    </location>
</feature>
<feature type="compositionally biased region" description="Low complexity" evidence="1">
    <location>
        <begin position="124"/>
        <end position="133"/>
    </location>
</feature>
<feature type="region of interest" description="Disordered" evidence="1">
    <location>
        <begin position="93"/>
        <end position="172"/>
    </location>
</feature>
<feature type="compositionally biased region" description="Acidic residues" evidence="1">
    <location>
        <begin position="103"/>
        <end position="117"/>
    </location>
</feature>
<evidence type="ECO:0000313" key="2">
    <source>
        <dbReference type="EMBL" id="KNC51168.1"/>
    </source>
</evidence>
<dbReference type="Proteomes" id="UP000054408">
    <property type="component" value="Unassembled WGS sequence"/>
</dbReference>
<dbReference type="AlphaFoldDB" id="A0A0L0DIL5"/>
<dbReference type="GeneID" id="25565663"/>
<protein>
    <submittedName>
        <fullName evidence="2">Uncharacterized protein</fullName>
    </submittedName>
</protein>
<proteinExistence type="predicted"/>
<sequence>MTDSWLTASKGVADSMIDDGEDELVVEVVDDYFDCSEVDSEFVAVDRVHSSGSASAWTASLSSASEQVEDDGFGAPTTLGLDDVELDQLAAEANARPQRESDGYSDDSFFDEDEDGNKDDVNVSAAPNNDAYPPASPPPQPTSDPASDPVDGAVYSFVTSSDDPHEPPLGAAVLGGAAVGAAAGSMAARGRTSSKRGQGKSSKLNKKTSVEWGLESDNDESALSDEYVFFEGDGAGRFNWSKYRIGSRTVRVSSWRCCGRHIDTLETDNVLDVGLFQNCIHRRRGRGIITLASHDPTTPMLRLKVDNAIPIFLRLREYCATNCDPEVLEIIKSDRNVEHFEQDTDALFSGEYLSCCYGRGCPCSSWACCSCCEPVERFSVNNSHIRLENKSCCYSKFSSVFIDWAYDIKLQKRCMCCCTRWCEYGIISIYSFDNEVPELNIHVKAGRGTNPKEIMDGIASRMDITQATRDHWLRSRTQTVVNEAFKSMVKGRMQG</sequence>
<evidence type="ECO:0000256" key="1">
    <source>
        <dbReference type="SAM" id="MobiDB-lite"/>
    </source>
</evidence>
<reference evidence="2 3" key="1">
    <citation type="submission" date="2010-05" db="EMBL/GenBank/DDBJ databases">
        <title>The Genome Sequence of Thecamonas trahens ATCC 50062.</title>
        <authorList>
            <consortium name="The Broad Institute Genome Sequencing Platform"/>
            <person name="Russ C."/>
            <person name="Cuomo C."/>
            <person name="Shea T."/>
            <person name="Young S.K."/>
            <person name="Zeng Q."/>
            <person name="Koehrsen M."/>
            <person name="Haas B."/>
            <person name="Borodovsky M."/>
            <person name="Guigo R."/>
            <person name="Alvarado L."/>
            <person name="Berlin A."/>
            <person name="Bochicchio J."/>
            <person name="Borenstein D."/>
            <person name="Chapman S."/>
            <person name="Chen Z."/>
            <person name="Freedman E."/>
            <person name="Gellesch M."/>
            <person name="Goldberg J."/>
            <person name="Griggs A."/>
            <person name="Gujja S."/>
            <person name="Heilman E."/>
            <person name="Heiman D."/>
            <person name="Hepburn T."/>
            <person name="Howarth C."/>
            <person name="Jen D."/>
            <person name="Larson L."/>
            <person name="Mehta T."/>
            <person name="Park D."/>
            <person name="Pearson M."/>
            <person name="Roberts A."/>
            <person name="Saif S."/>
            <person name="Shenoy N."/>
            <person name="Sisk P."/>
            <person name="Stolte C."/>
            <person name="Sykes S."/>
            <person name="Thomson T."/>
            <person name="Walk T."/>
            <person name="White J."/>
            <person name="Yandava C."/>
            <person name="Burger G."/>
            <person name="Gray M.W."/>
            <person name="Holland P.W.H."/>
            <person name="King N."/>
            <person name="Lang F.B.F."/>
            <person name="Roger A.J."/>
            <person name="Ruiz-Trillo I."/>
            <person name="Lander E."/>
            <person name="Nusbaum C."/>
        </authorList>
    </citation>
    <scope>NUCLEOTIDE SEQUENCE [LARGE SCALE GENOMIC DNA]</scope>
    <source>
        <strain evidence="2 3">ATCC 50062</strain>
    </source>
</reference>
<organism evidence="2 3">
    <name type="scientific">Thecamonas trahens ATCC 50062</name>
    <dbReference type="NCBI Taxonomy" id="461836"/>
    <lineage>
        <taxon>Eukaryota</taxon>
        <taxon>Apusozoa</taxon>
        <taxon>Apusomonadida</taxon>
        <taxon>Apusomonadidae</taxon>
        <taxon>Thecamonas</taxon>
    </lineage>
</organism>
<feature type="region of interest" description="Disordered" evidence="1">
    <location>
        <begin position="187"/>
        <end position="208"/>
    </location>
</feature>
<evidence type="ECO:0000313" key="3">
    <source>
        <dbReference type="Proteomes" id="UP000054408"/>
    </source>
</evidence>
<dbReference type="EMBL" id="GL349465">
    <property type="protein sequence ID" value="KNC51168.1"/>
    <property type="molecule type" value="Genomic_DNA"/>
</dbReference>
<name>A0A0L0DIL5_THETB</name>
<dbReference type="RefSeq" id="XP_013756370.1">
    <property type="nucleotide sequence ID" value="XM_013900916.1"/>
</dbReference>
<accession>A0A0L0DIL5</accession>